<protein>
    <recommendedName>
        <fullName evidence="2">Peptidase M13 N-terminal domain-containing protein</fullName>
    </recommendedName>
</protein>
<dbReference type="SUPFAM" id="SSF55486">
    <property type="entry name" value="Metalloproteases ('zincins'), catalytic domain"/>
    <property type="match status" value="1"/>
</dbReference>
<dbReference type="InterPro" id="IPR008753">
    <property type="entry name" value="Peptidase_M13_N"/>
</dbReference>
<sequence>MMRSVADRNLHTAVPAHGQSAAQKAAQFYQSCLQIHSTGGEQEQREVKRLVATFGIHWPRLSNASNLLHICFAISNVLGWAPVMLFSMTRPGHILVTPASFYYTVLATRRSMLRTGSGDREYKRYFRLMLSAFSQRNQSSAVLPYGDLLALEAEVVPGLQQAYTLDPVGFVENATLDDIVSLAGDAIPRSRWEDELRKLLKAADLDDSTEYSFTIDNVYFFEAFFKLCLKLGEPRMAYYVGWVAVQGWSLLTKPDMIRFYYPSYSEAADGHVLLCAVLAQEYMGLAFYANYIREQLSAEDVGDVNALVRSVHESFRNGFRASMAWKDFTAKSMLSLEKNTSSPSAAPLSFVSDAQEKPVDTLFYFFPDMSSNLLENAKGAAAARRATPADTRMVNYRSNSTVRFYYVTREERFELLPVALEPPFYSVQAPPAVKYGTLGAEIGDATAAVIFQKLRGADADTRDRVGSEALCVLNAQNPVAKALPASPHWSHISRWQLAERAMSLDAVLRAFLRATGGEQPRLDGFESLKGEQILFIFWCMAQCGVADGKHKCNDPLKLFSFFARAFECKAGSTMSTITECI</sequence>
<dbReference type="PANTHER" id="PTHR11733:SF241">
    <property type="entry name" value="GH26575P-RELATED"/>
    <property type="match status" value="1"/>
</dbReference>
<dbReference type="InterPro" id="IPR000718">
    <property type="entry name" value="Peptidase_M13"/>
</dbReference>
<dbReference type="InterPro" id="IPR024079">
    <property type="entry name" value="MetalloPept_cat_dom_sf"/>
</dbReference>
<keyword evidence="4" id="KW-1185">Reference proteome</keyword>
<dbReference type="Proteomes" id="UP001321473">
    <property type="component" value="Unassembled WGS sequence"/>
</dbReference>
<dbReference type="PROSITE" id="PS51885">
    <property type="entry name" value="NEPRILYSIN"/>
    <property type="match status" value="1"/>
</dbReference>
<feature type="domain" description="Peptidase M13 N-terminal" evidence="2">
    <location>
        <begin position="17"/>
        <end position="320"/>
    </location>
</feature>
<dbReference type="Gene3D" id="1.10.1380.10">
    <property type="entry name" value="Neutral endopeptidase , domain2"/>
    <property type="match status" value="1"/>
</dbReference>
<evidence type="ECO:0000259" key="2">
    <source>
        <dbReference type="Pfam" id="PF05649"/>
    </source>
</evidence>
<dbReference type="GO" id="GO:0005886">
    <property type="term" value="C:plasma membrane"/>
    <property type="evidence" value="ECO:0007669"/>
    <property type="project" value="TreeGrafter"/>
</dbReference>
<dbReference type="EMBL" id="JARKHS020030860">
    <property type="protein sequence ID" value="KAK8761683.1"/>
    <property type="molecule type" value="Genomic_DNA"/>
</dbReference>
<reference evidence="3 4" key="1">
    <citation type="journal article" date="2023" name="Arcadia Sci">
        <title>De novo assembly of a long-read Amblyomma americanum tick genome.</title>
        <authorList>
            <person name="Chou S."/>
            <person name="Poskanzer K.E."/>
            <person name="Rollins M."/>
            <person name="Thuy-Boun P.S."/>
        </authorList>
    </citation>
    <scope>NUCLEOTIDE SEQUENCE [LARGE SCALE GENOMIC DNA]</scope>
    <source>
        <strain evidence="3">F_SG_1</strain>
        <tissue evidence="3">Salivary glands</tissue>
    </source>
</reference>
<evidence type="ECO:0000313" key="4">
    <source>
        <dbReference type="Proteomes" id="UP001321473"/>
    </source>
</evidence>
<evidence type="ECO:0000256" key="1">
    <source>
        <dbReference type="ARBA" id="ARBA00007357"/>
    </source>
</evidence>
<dbReference type="InterPro" id="IPR042089">
    <property type="entry name" value="Peptidase_M13_dom_2"/>
</dbReference>
<evidence type="ECO:0000313" key="3">
    <source>
        <dbReference type="EMBL" id="KAK8761683.1"/>
    </source>
</evidence>
<dbReference type="Gene3D" id="3.40.390.10">
    <property type="entry name" value="Collagenase (Catalytic Domain)"/>
    <property type="match status" value="1"/>
</dbReference>
<comment type="caution">
    <text evidence="3">The sequence shown here is derived from an EMBL/GenBank/DDBJ whole genome shotgun (WGS) entry which is preliminary data.</text>
</comment>
<proteinExistence type="inferred from homology"/>
<dbReference type="GO" id="GO:0016485">
    <property type="term" value="P:protein processing"/>
    <property type="evidence" value="ECO:0007669"/>
    <property type="project" value="TreeGrafter"/>
</dbReference>
<accession>A0AAQ4DGU3</accession>
<comment type="similarity">
    <text evidence="1">Belongs to the peptidase M13 family.</text>
</comment>
<organism evidence="3 4">
    <name type="scientific">Amblyomma americanum</name>
    <name type="common">Lone star tick</name>
    <dbReference type="NCBI Taxonomy" id="6943"/>
    <lineage>
        <taxon>Eukaryota</taxon>
        <taxon>Metazoa</taxon>
        <taxon>Ecdysozoa</taxon>
        <taxon>Arthropoda</taxon>
        <taxon>Chelicerata</taxon>
        <taxon>Arachnida</taxon>
        <taxon>Acari</taxon>
        <taxon>Parasitiformes</taxon>
        <taxon>Ixodida</taxon>
        <taxon>Ixodoidea</taxon>
        <taxon>Ixodidae</taxon>
        <taxon>Amblyomminae</taxon>
        <taxon>Amblyomma</taxon>
    </lineage>
</organism>
<dbReference type="GO" id="GO:0004222">
    <property type="term" value="F:metalloendopeptidase activity"/>
    <property type="evidence" value="ECO:0007669"/>
    <property type="project" value="InterPro"/>
</dbReference>
<dbReference type="Pfam" id="PF05649">
    <property type="entry name" value="Peptidase_M13_N"/>
    <property type="match status" value="1"/>
</dbReference>
<dbReference type="PANTHER" id="PTHR11733">
    <property type="entry name" value="ZINC METALLOPROTEASE FAMILY M13 NEPRILYSIN-RELATED"/>
    <property type="match status" value="1"/>
</dbReference>
<dbReference type="AlphaFoldDB" id="A0AAQ4DGU3"/>
<gene>
    <name evidence="3" type="ORF">V5799_027051</name>
</gene>
<name>A0AAQ4DGU3_AMBAM</name>